<reference evidence="1 2" key="1">
    <citation type="submission" date="2019-02" db="EMBL/GenBank/DDBJ databases">
        <title>Deep-cultivation of Planctomycetes and their phenomic and genomic characterization uncovers novel biology.</title>
        <authorList>
            <person name="Wiegand S."/>
            <person name="Jogler M."/>
            <person name="Boedeker C."/>
            <person name="Pinto D."/>
            <person name="Vollmers J."/>
            <person name="Rivas-Marin E."/>
            <person name="Kohn T."/>
            <person name="Peeters S.H."/>
            <person name="Heuer A."/>
            <person name="Rast P."/>
            <person name="Oberbeckmann S."/>
            <person name="Bunk B."/>
            <person name="Jeske O."/>
            <person name="Meyerdierks A."/>
            <person name="Storesund J.E."/>
            <person name="Kallscheuer N."/>
            <person name="Luecker S."/>
            <person name="Lage O.M."/>
            <person name="Pohl T."/>
            <person name="Merkel B.J."/>
            <person name="Hornburger P."/>
            <person name="Mueller R.-W."/>
            <person name="Bruemmer F."/>
            <person name="Labrenz M."/>
            <person name="Spormann A.M."/>
            <person name="Op den Camp H."/>
            <person name="Overmann J."/>
            <person name="Amann R."/>
            <person name="Jetten M.S.M."/>
            <person name="Mascher T."/>
            <person name="Medema M.H."/>
            <person name="Devos D.P."/>
            <person name="Kaster A.-K."/>
            <person name="Ovreas L."/>
            <person name="Rohde M."/>
            <person name="Galperin M.Y."/>
            <person name="Jogler C."/>
        </authorList>
    </citation>
    <scope>NUCLEOTIDE SEQUENCE [LARGE SCALE GENOMIC DNA]</scope>
    <source>
        <strain evidence="1 2">Poly30</strain>
    </source>
</reference>
<organism evidence="1 2">
    <name type="scientific">Saltatorellus ferox</name>
    <dbReference type="NCBI Taxonomy" id="2528018"/>
    <lineage>
        <taxon>Bacteria</taxon>
        <taxon>Pseudomonadati</taxon>
        <taxon>Planctomycetota</taxon>
        <taxon>Planctomycetia</taxon>
        <taxon>Planctomycetia incertae sedis</taxon>
        <taxon>Saltatorellus</taxon>
    </lineage>
</organism>
<evidence type="ECO:0000313" key="1">
    <source>
        <dbReference type="EMBL" id="QDV07813.1"/>
    </source>
</evidence>
<gene>
    <name evidence="1" type="ORF">Poly30_33460</name>
</gene>
<dbReference type="RefSeq" id="WP_145199377.1">
    <property type="nucleotide sequence ID" value="NZ_CP036434.1"/>
</dbReference>
<name>A0A518EUN6_9BACT</name>
<dbReference type="EMBL" id="CP036434">
    <property type="protein sequence ID" value="QDV07813.1"/>
    <property type="molecule type" value="Genomic_DNA"/>
</dbReference>
<accession>A0A518EUN6</accession>
<dbReference type="AlphaFoldDB" id="A0A518EUN6"/>
<dbReference type="Proteomes" id="UP000320390">
    <property type="component" value="Chromosome"/>
</dbReference>
<protein>
    <submittedName>
        <fullName evidence="1">Uncharacterized protein</fullName>
    </submittedName>
</protein>
<evidence type="ECO:0000313" key="2">
    <source>
        <dbReference type="Proteomes" id="UP000320390"/>
    </source>
</evidence>
<sequence>MSEHYLFNFSFGLDPHLPEGAVRVFKSLVAGEPPEHEDLAALPAPLRDYLVSPGMLHGGMDEQSAGTGSRPVRMVWLGESPGSQHHARMPEWEVAFSVSVHDDWLANGAYTLYMAMLEIVGHDGLYCTEYEAGQRDLVTHYYREDDDLLIVRMEAPYTVGPMPPGLHKTRSDWLPDWKPATEESFRVGSVTRITRAMREKAYAEVDEMYRAEGWRDGDDGATRD</sequence>
<keyword evidence="2" id="KW-1185">Reference proteome</keyword>
<proteinExistence type="predicted"/>